<protein>
    <submittedName>
        <fullName evidence="2">Uncharacterized protein</fullName>
    </submittedName>
</protein>
<feature type="compositionally biased region" description="Acidic residues" evidence="1">
    <location>
        <begin position="534"/>
        <end position="567"/>
    </location>
</feature>
<feature type="compositionally biased region" description="Basic residues" evidence="1">
    <location>
        <begin position="658"/>
        <end position="674"/>
    </location>
</feature>
<dbReference type="Proteomes" id="UP000054270">
    <property type="component" value="Unassembled WGS sequence"/>
</dbReference>
<sequence>MAHARRSPQHRAPSSSISSPSTTRRKTLRRPSNRLSAEPPAEFVSSPLPKAGRPVLVPLQPNLRRLPSRIHLAEKDAQSQLMRESSHVITGSKRKRVVSSNENNHTHGRSTRGSGRQKRPRTTNTTSHTFYQQTTSEESLSDASDMDVDAISVTEMASNASEGGDAAEEDDDDEEQEEENDDSSDDYLINSAPPKRLSRLLKGDLVRLYELAGLPDDGETLTKSDIINAIVNNRDDYASVPPSSPPGRPSEAGSSEETSDDSHFAEDEETDGGDSRPTSSSNQLKRRVTLHDIAKTPVRPLKSRSLSMGNLLGLGDARKPLPSKRKASTTVVMDQAAAGSSTRRRASARNSPTSATIPPVNLSPPATRLRSRTASMSVPVPSASTSINSKNKGKGKAKQVEFSDAVEVHVQMPLKKVSSKDANTKHESALDFESDLTELEDSEPELKGQPSPRRLRSKDREVEREKEKDVEDEEATPVAARSMPRRKPKSADGPAHTRGTTEVFEGATGRKLRVTPMRRAKGLIGSFKNPEPDAHEEEDQLLEDEGEGEDIQEQEGVETQEEDEVDELISSASITPPPEPRGRRTPVRSRLRPRRPRKKATPTVDEENEGDDEEEDGRSKMTTTKLRLRWSHGNCGTARLSGRSAWRWTLTKSQLQMKQRKAMARMTMRGKKRR</sequence>
<feature type="compositionally biased region" description="Basic and acidic residues" evidence="1">
    <location>
        <begin position="418"/>
        <end position="429"/>
    </location>
</feature>
<feature type="region of interest" description="Disordered" evidence="1">
    <location>
        <begin position="413"/>
        <end position="625"/>
    </location>
</feature>
<organism evidence="2 3">
    <name type="scientific">Hypholoma sublateritium (strain FD-334 SS-4)</name>
    <dbReference type="NCBI Taxonomy" id="945553"/>
    <lineage>
        <taxon>Eukaryota</taxon>
        <taxon>Fungi</taxon>
        <taxon>Dikarya</taxon>
        <taxon>Basidiomycota</taxon>
        <taxon>Agaricomycotina</taxon>
        <taxon>Agaricomycetes</taxon>
        <taxon>Agaricomycetidae</taxon>
        <taxon>Agaricales</taxon>
        <taxon>Agaricineae</taxon>
        <taxon>Strophariaceae</taxon>
        <taxon>Hypholoma</taxon>
    </lineage>
</organism>
<dbReference type="STRING" id="945553.A0A0D2P7S2"/>
<gene>
    <name evidence="2" type="ORF">HYPSUDRAFT_981149</name>
</gene>
<feature type="region of interest" description="Disordered" evidence="1">
    <location>
        <begin position="1"/>
        <end position="56"/>
    </location>
</feature>
<feature type="compositionally biased region" description="Polar residues" evidence="1">
    <location>
        <begin position="372"/>
        <end position="390"/>
    </location>
</feature>
<feature type="compositionally biased region" description="Acidic residues" evidence="1">
    <location>
        <begin position="604"/>
        <end position="616"/>
    </location>
</feature>
<evidence type="ECO:0000313" key="3">
    <source>
        <dbReference type="Proteomes" id="UP000054270"/>
    </source>
</evidence>
<evidence type="ECO:0000313" key="2">
    <source>
        <dbReference type="EMBL" id="KJA27024.1"/>
    </source>
</evidence>
<name>A0A0D2P7S2_HYPSF</name>
<feature type="compositionally biased region" description="Basic residues" evidence="1">
    <location>
        <begin position="106"/>
        <end position="121"/>
    </location>
</feature>
<feature type="compositionally biased region" description="Acidic residues" evidence="1">
    <location>
        <begin position="430"/>
        <end position="443"/>
    </location>
</feature>
<feature type="compositionally biased region" description="Basic residues" evidence="1">
    <location>
        <begin position="23"/>
        <end position="32"/>
    </location>
</feature>
<feature type="region of interest" description="Disordered" evidence="1">
    <location>
        <begin position="157"/>
        <end position="191"/>
    </location>
</feature>
<feature type="compositionally biased region" description="Basic residues" evidence="1">
    <location>
        <begin position="510"/>
        <end position="521"/>
    </location>
</feature>
<feature type="compositionally biased region" description="Low complexity" evidence="1">
    <location>
        <begin position="10"/>
        <end position="22"/>
    </location>
</feature>
<feature type="region of interest" description="Disordered" evidence="1">
    <location>
        <begin position="651"/>
        <end position="674"/>
    </location>
</feature>
<dbReference type="AlphaFoldDB" id="A0A0D2P7S2"/>
<keyword evidence="3" id="KW-1185">Reference proteome</keyword>
<evidence type="ECO:0000256" key="1">
    <source>
        <dbReference type="SAM" id="MobiDB-lite"/>
    </source>
</evidence>
<accession>A0A0D2P7S2</accession>
<dbReference type="OrthoDB" id="3269723at2759"/>
<feature type="compositionally biased region" description="Polar residues" evidence="1">
    <location>
        <begin position="122"/>
        <end position="142"/>
    </location>
</feature>
<feature type="compositionally biased region" description="Basic and acidic residues" evidence="1">
    <location>
        <begin position="458"/>
        <end position="469"/>
    </location>
</feature>
<feature type="compositionally biased region" description="Basic residues" evidence="1">
    <location>
        <begin position="583"/>
        <end position="600"/>
    </location>
</feature>
<feature type="region of interest" description="Disordered" evidence="1">
    <location>
        <begin position="235"/>
        <end position="400"/>
    </location>
</feature>
<proteinExistence type="predicted"/>
<feature type="compositionally biased region" description="Polar residues" evidence="1">
    <location>
        <begin position="78"/>
        <end position="89"/>
    </location>
</feature>
<dbReference type="EMBL" id="KN817525">
    <property type="protein sequence ID" value="KJA27024.1"/>
    <property type="molecule type" value="Genomic_DNA"/>
</dbReference>
<reference evidence="3" key="1">
    <citation type="submission" date="2014-04" db="EMBL/GenBank/DDBJ databases">
        <title>Evolutionary Origins and Diversification of the Mycorrhizal Mutualists.</title>
        <authorList>
            <consortium name="DOE Joint Genome Institute"/>
            <consortium name="Mycorrhizal Genomics Consortium"/>
            <person name="Kohler A."/>
            <person name="Kuo A."/>
            <person name="Nagy L.G."/>
            <person name="Floudas D."/>
            <person name="Copeland A."/>
            <person name="Barry K.W."/>
            <person name="Cichocki N."/>
            <person name="Veneault-Fourrey C."/>
            <person name="LaButti K."/>
            <person name="Lindquist E.A."/>
            <person name="Lipzen A."/>
            <person name="Lundell T."/>
            <person name="Morin E."/>
            <person name="Murat C."/>
            <person name="Riley R."/>
            <person name="Ohm R."/>
            <person name="Sun H."/>
            <person name="Tunlid A."/>
            <person name="Henrissat B."/>
            <person name="Grigoriev I.V."/>
            <person name="Hibbett D.S."/>
            <person name="Martin F."/>
        </authorList>
    </citation>
    <scope>NUCLEOTIDE SEQUENCE [LARGE SCALE GENOMIC DNA]</scope>
    <source>
        <strain evidence="3">FD-334 SS-4</strain>
    </source>
</reference>
<feature type="compositionally biased region" description="Acidic residues" evidence="1">
    <location>
        <begin position="165"/>
        <end position="185"/>
    </location>
</feature>
<feature type="region of interest" description="Disordered" evidence="1">
    <location>
        <begin position="74"/>
        <end position="144"/>
    </location>
</feature>